<dbReference type="InterPro" id="IPR045333">
    <property type="entry name" value="ARMET-like"/>
</dbReference>
<evidence type="ECO:0000259" key="9">
    <source>
        <dbReference type="Pfam" id="PF10208"/>
    </source>
</evidence>
<evidence type="ECO:0000256" key="3">
    <source>
        <dbReference type="ARBA" id="ARBA00014267"/>
    </source>
</evidence>
<accession>T2MFG7</accession>
<evidence type="ECO:0000256" key="1">
    <source>
        <dbReference type="ARBA" id="ARBA00004613"/>
    </source>
</evidence>
<dbReference type="InterPro" id="IPR036361">
    <property type="entry name" value="SAP_dom_sf"/>
</dbReference>
<organism evidence="11">
    <name type="scientific">Hydra vulgaris</name>
    <name type="common">Hydra</name>
    <name type="synonym">Hydra attenuata</name>
    <dbReference type="NCBI Taxonomy" id="6087"/>
    <lineage>
        <taxon>Eukaryota</taxon>
        <taxon>Metazoa</taxon>
        <taxon>Cnidaria</taxon>
        <taxon>Hydrozoa</taxon>
        <taxon>Hydroidolina</taxon>
        <taxon>Anthoathecata</taxon>
        <taxon>Aplanulata</taxon>
        <taxon>Hydridae</taxon>
        <taxon>Hydra</taxon>
    </lineage>
</organism>
<comment type="subcellular location">
    <subcellularLocation>
        <location evidence="1">Secreted</location>
    </subcellularLocation>
</comment>
<dbReference type="EMBL" id="HAAD01004465">
    <property type="protein sequence ID" value="CDG70697.1"/>
    <property type="molecule type" value="mRNA"/>
</dbReference>
<dbReference type="KEGG" id="hmg:100199311"/>
<evidence type="ECO:0000256" key="5">
    <source>
        <dbReference type="ARBA" id="ARBA00022729"/>
    </source>
</evidence>
<evidence type="ECO:0000256" key="8">
    <source>
        <dbReference type="SAM" id="SignalP"/>
    </source>
</evidence>
<dbReference type="OMA" id="WSMPADK"/>
<dbReference type="Pfam" id="PF10208">
    <property type="entry name" value="ARMET_C"/>
    <property type="match status" value="1"/>
</dbReference>
<keyword evidence="6" id="KW-1015">Disulfide bond</keyword>
<feature type="domain" description="ARMET N-terminal" evidence="10">
    <location>
        <begin position="31"/>
        <end position="122"/>
    </location>
</feature>
<dbReference type="InterPro" id="IPR019345">
    <property type="entry name" value="ARMET_C"/>
</dbReference>
<protein>
    <recommendedName>
        <fullName evidence="3">Mesencephalic astrocyte-derived neurotrophic factor homolog</fullName>
    </recommendedName>
    <alternativeName>
        <fullName evidence="7">MANF/CDNF-like protein</fullName>
    </alternativeName>
</protein>
<keyword evidence="4" id="KW-0964">Secreted</keyword>
<evidence type="ECO:0000256" key="7">
    <source>
        <dbReference type="ARBA" id="ARBA00032923"/>
    </source>
</evidence>
<keyword evidence="5 8" id="KW-0732">Signal</keyword>
<evidence type="ECO:0000256" key="4">
    <source>
        <dbReference type="ARBA" id="ARBA00022525"/>
    </source>
</evidence>
<evidence type="ECO:0000256" key="2">
    <source>
        <dbReference type="ARBA" id="ARBA00005617"/>
    </source>
</evidence>
<feature type="chain" id="PRO_5044738710" description="Mesencephalic astrocyte-derived neurotrophic factor homolog" evidence="8">
    <location>
        <begin position="26"/>
        <end position="172"/>
    </location>
</feature>
<evidence type="ECO:0000313" key="11">
    <source>
        <dbReference type="EMBL" id="CDG70697.1"/>
    </source>
</evidence>
<dbReference type="InterPro" id="IPR045332">
    <property type="entry name" value="ARMET_N"/>
</dbReference>
<feature type="signal peptide" evidence="8">
    <location>
        <begin position="1"/>
        <end position="25"/>
    </location>
</feature>
<dbReference type="GO" id="GO:0005576">
    <property type="term" value="C:extracellular region"/>
    <property type="evidence" value="ECO:0007669"/>
    <property type="project" value="UniProtKB-SubCell"/>
</dbReference>
<sequence>MSAITLVNAIAFLLTSALLIQKASCVLKEGECEVCIKFLTNFEKTLSDADRKDSTEKLKKACAKAKNKENRFCYFIGGTNDAATFILNEVTKPLAYYKPISSICEALKKKDKQICELAYEKVFDWKNIDLKKLKVKDLKKILEDWGETCSGCIEKTDFLKKVESVKHKHVEL</sequence>
<dbReference type="Gene3D" id="1.10.225.10">
    <property type="entry name" value="Saposin-like"/>
    <property type="match status" value="1"/>
</dbReference>
<dbReference type="PANTHER" id="PTHR12990:SF5">
    <property type="entry name" value="MESENCEPHALIC ASTROCYTE-DERIVED NEUROTROPHIC FACTOR HOMOLOG"/>
    <property type="match status" value="1"/>
</dbReference>
<dbReference type="SUPFAM" id="SSF68906">
    <property type="entry name" value="SAP domain"/>
    <property type="match status" value="1"/>
</dbReference>
<dbReference type="AlphaFoldDB" id="T2MFG7"/>
<feature type="domain" description="ARMET C-terminal" evidence="9">
    <location>
        <begin position="127"/>
        <end position="169"/>
    </location>
</feature>
<dbReference type="Pfam" id="PF20145">
    <property type="entry name" value="ARMET_N"/>
    <property type="match status" value="1"/>
</dbReference>
<name>T2MFG7_HYDVU</name>
<dbReference type="PANTHER" id="PTHR12990">
    <property type="entry name" value="ARMET-LIKE PROTEIN"/>
    <property type="match status" value="1"/>
</dbReference>
<dbReference type="Gene3D" id="1.10.720.30">
    <property type="entry name" value="SAP domain"/>
    <property type="match status" value="1"/>
</dbReference>
<dbReference type="OrthoDB" id="5597848at2759"/>
<evidence type="ECO:0000256" key="6">
    <source>
        <dbReference type="ARBA" id="ARBA00023157"/>
    </source>
</evidence>
<dbReference type="GeneID" id="100199311"/>
<evidence type="ECO:0000259" key="10">
    <source>
        <dbReference type="Pfam" id="PF20145"/>
    </source>
</evidence>
<gene>
    <name evidence="11" type="primary">MANF</name>
</gene>
<comment type="similarity">
    <text evidence="2">Belongs to the ARMET family.</text>
</comment>
<reference evidence="11" key="1">
    <citation type="journal article" date="2013" name="Genome Biol. Evol.">
        <title>Punctuated emergences of genetic and phenotypic innovations in eumetazoan, bilaterian, euteleostome, and hominidae ancestors.</title>
        <authorList>
            <person name="Wenger Y."/>
            <person name="Galliot B."/>
        </authorList>
    </citation>
    <scope>NUCLEOTIDE SEQUENCE</scope>
    <source>
        <tissue evidence="11">Whole animals</tissue>
    </source>
</reference>
<proteinExistence type="evidence at transcript level"/>